<evidence type="ECO:0000256" key="3">
    <source>
        <dbReference type="ARBA" id="ARBA00022692"/>
    </source>
</evidence>
<organism evidence="9 10">
    <name type="scientific">Hermanssonia centrifuga</name>
    <dbReference type="NCBI Taxonomy" id="98765"/>
    <lineage>
        <taxon>Eukaryota</taxon>
        <taxon>Fungi</taxon>
        <taxon>Dikarya</taxon>
        <taxon>Basidiomycota</taxon>
        <taxon>Agaricomycotina</taxon>
        <taxon>Agaricomycetes</taxon>
        <taxon>Polyporales</taxon>
        <taxon>Meruliaceae</taxon>
        <taxon>Hermanssonia</taxon>
    </lineage>
</organism>
<dbReference type="OrthoDB" id="6770063at2759"/>
<feature type="region of interest" description="Disordered" evidence="6">
    <location>
        <begin position="1"/>
        <end position="28"/>
    </location>
</feature>
<dbReference type="STRING" id="98765.A0A2R6NNN0"/>
<feature type="transmembrane region" description="Helical" evidence="7">
    <location>
        <begin position="193"/>
        <end position="210"/>
    </location>
</feature>
<keyword evidence="2" id="KW-0813">Transport</keyword>
<keyword evidence="5 7" id="KW-0472">Membrane</keyword>
<dbReference type="FunFam" id="1.20.1250.20:FF:000011">
    <property type="entry name" value="MFS multidrug transporter, putative"/>
    <property type="match status" value="1"/>
</dbReference>
<dbReference type="Proteomes" id="UP000186601">
    <property type="component" value="Unassembled WGS sequence"/>
</dbReference>
<feature type="transmembrane region" description="Helical" evidence="7">
    <location>
        <begin position="125"/>
        <end position="145"/>
    </location>
</feature>
<sequence>MPDHSPASSETSTVVHPEYIPADEEQDNILAPQLSHHDPNRPDLSFPYITTNTEQGGFTDEYRTVSRTGFVKASTALRPIPSHISETPAALRDPEKLRDLNQKKLVTFVPDDPEDPRNKSNLFKWYITAVSAFSVVEVAFASAVVTGDFRDLEAEFHVGEVVIALSVTLMVCGFGIGPLFWSPLSEIYGRRLLWVYPSFVYVIFIIPCAVAKNIETLLICRFFCGIFASAPLTLAGGTISDIWDNEERGFAIALFAAAPYGGPVLGPIVGGFVGETVGWRWIFWVQMIFAGVMAIFKCTIPETYSPVILKRRAQRLRKETGDLNIATEQELFKVPFSQLIVETLIRPFQMLATEPILLLLSLYIALIYGLLYAFFFSYPVVFGGNYGWNDGLVGLTFISVWIGLGLALFVTPRLEKNYRARMVAKGGKADPEDRLVGMMLGAVWVPISLFIFGWTSPPYVQPGGGNWVGPVSSGIPFGFGMVTIYFSANAYIIDAFPGYVASALAAKTVIRSGSGAAMPLFITAMYHNLGNGWAASTWAFISLAMVAHDCVFQIPIPFLFYRYGKSIRAKSKRAVA</sequence>
<feature type="transmembrane region" description="Helical" evidence="7">
    <location>
        <begin position="249"/>
        <end position="269"/>
    </location>
</feature>
<feature type="transmembrane region" description="Helical" evidence="7">
    <location>
        <begin position="538"/>
        <end position="563"/>
    </location>
</feature>
<dbReference type="Pfam" id="PF07690">
    <property type="entry name" value="MFS_1"/>
    <property type="match status" value="1"/>
</dbReference>
<keyword evidence="3 7" id="KW-0812">Transmembrane</keyword>
<dbReference type="GO" id="GO:0000329">
    <property type="term" value="C:fungal-type vacuole membrane"/>
    <property type="evidence" value="ECO:0007669"/>
    <property type="project" value="TreeGrafter"/>
</dbReference>
<feature type="transmembrane region" description="Helical" evidence="7">
    <location>
        <begin position="356"/>
        <end position="380"/>
    </location>
</feature>
<reference evidence="9 10" key="1">
    <citation type="submission" date="2018-02" db="EMBL/GenBank/DDBJ databases">
        <title>Genome sequence of the basidiomycete white-rot fungus Phlebia centrifuga.</title>
        <authorList>
            <person name="Granchi Z."/>
            <person name="Peng M."/>
            <person name="de Vries R.P."/>
            <person name="Hilden K."/>
            <person name="Makela M.R."/>
            <person name="Grigoriev I."/>
            <person name="Riley R."/>
        </authorList>
    </citation>
    <scope>NUCLEOTIDE SEQUENCE [LARGE SCALE GENOMIC DNA]</scope>
    <source>
        <strain evidence="9 10">FBCC195</strain>
    </source>
</reference>
<feature type="transmembrane region" description="Helical" evidence="7">
    <location>
        <begin position="392"/>
        <end position="414"/>
    </location>
</feature>
<dbReference type="EMBL" id="MLYV02001036">
    <property type="protein sequence ID" value="PSR74013.1"/>
    <property type="molecule type" value="Genomic_DNA"/>
</dbReference>
<comment type="caution">
    <text evidence="9">The sequence shown here is derived from an EMBL/GenBank/DDBJ whole genome shotgun (WGS) entry which is preliminary data.</text>
</comment>
<evidence type="ECO:0000256" key="5">
    <source>
        <dbReference type="ARBA" id="ARBA00023136"/>
    </source>
</evidence>
<dbReference type="PANTHER" id="PTHR23502:SF132">
    <property type="entry name" value="POLYAMINE TRANSPORTER 2-RELATED"/>
    <property type="match status" value="1"/>
</dbReference>
<dbReference type="GO" id="GO:0005886">
    <property type="term" value="C:plasma membrane"/>
    <property type="evidence" value="ECO:0007669"/>
    <property type="project" value="TreeGrafter"/>
</dbReference>
<gene>
    <name evidence="9" type="ORF">PHLCEN_2v10197</name>
</gene>
<dbReference type="InterPro" id="IPR036259">
    <property type="entry name" value="MFS_trans_sf"/>
</dbReference>
<dbReference type="AlphaFoldDB" id="A0A2R6NNN0"/>
<dbReference type="InterPro" id="IPR011701">
    <property type="entry name" value="MFS"/>
</dbReference>
<proteinExistence type="predicted"/>
<dbReference type="GO" id="GO:0000297">
    <property type="term" value="F:spermine transmembrane transporter activity"/>
    <property type="evidence" value="ECO:0007669"/>
    <property type="project" value="TreeGrafter"/>
</dbReference>
<evidence type="ECO:0000259" key="8">
    <source>
        <dbReference type="PROSITE" id="PS50850"/>
    </source>
</evidence>
<evidence type="ECO:0000256" key="2">
    <source>
        <dbReference type="ARBA" id="ARBA00022448"/>
    </source>
</evidence>
<accession>A0A2R6NNN0</accession>
<evidence type="ECO:0000256" key="1">
    <source>
        <dbReference type="ARBA" id="ARBA00004141"/>
    </source>
</evidence>
<evidence type="ECO:0000313" key="9">
    <source>
        <dbReference type="EMBL" id="PSR74013.1"/>
    </source>
</evidence>
<comment type="subcellular location">
    <subcellularLocation>
        <location evidence="1">Membrane</location>
        <topology evidence="1">Multi-pass membrane protein</topology>
    </subcellularLocation>
</comment>
<name>A0A2R6NNN0_9APHY</name>
<keyword evidence="4 7" id="KW-1133">Transmembrane helix</keyword>
<feature type="transmembrane region" description="Helical" evidence="7">
    <location>
        <begin position="475"/>
        <end position="496"/>
    </location>
</feature>
<evidence type="ECO:0000256" key="6">
    <source>
        <dbReference type="SAM" id="MobiDB-lite"/>
    </source>
</evidence>
<evidence type="ECO:0000256" key="4">
    <source>
        <dbReference type="ARBA" id="ARBA00022989"/>
    </source>
</evidence>
<dbReference type="PROSITE" id="PS50850">
    <property type="entry name" value="MFS"/>
    <property type="match status" value="1"/>
</dbReference>
<dbReference type="CDD" id="cd17323">
    <property type="entry name" value="MFS_Tpo1_MDR_like"/>
    <property type="match status" value="1"/>
</dbReference>
<dbReference type="PANTHER" id="PTHR23502">
    <property type="entry name" value="MAJOR FACILITATOR SUPERFAMILY"/>
    <property type="match status" value="1"/>
</dbReference>
<evidence type="ECO:0000256" key="7">
    <source>
        <dbReference type="SAM" id="Phobius"/>
    </source>
</evidence>
<protein>
    <recommendedName>
        <fullName evidence="8">Major facilitator superfamily (MFS) profile domain-containing protein</fullName>
    </recommendedName>
</protein>
<feature type="transmembrane region" description="Helical" evidence="7">
    <location>
        <begin position="435"/>
        <end position="455"/>
    </location>
</feature>
<dbReference type="Gene3D" id="1.20.1250.20">
    <property type="entry name" value="MFS general substrate transporter like domains"/>
    <property type="match status" value="1"/>
</dbReference>
<feature type="transmembrane region" description="Helical" evidence="7">
    <location>
        <begin position="216"/>
        <end position="237"/>
    </location>
</feature>
<feature type="domain" description="Major facilitator superfamily (MFS) profile" evidence="8">
    <location>
        <begin position="127"/>
        <end position="565"/>
    </location>
</feature>
<feature type="transmembrane region" description="Helical" evidence="7">
    <location>
        <begin position="157"/>
        <end position="181"/>
    </location>
</feature>
<dbReference type="InterPro" id="IPR020846">
    <property type="entry name" value="MFS_dom"/>
</dbReference>
<evidence type="ECO:0000313" key="10">
    <source>
        <dbReference type="Proteomes" id="UP000186601"/>
    </source>
</evidence>
<feature type="compositionally biased region" description="Polar residues" evidence="6">
    <location>
        <begin position="1"/>
        <end position="14"/>
    </location>
</feature>
<keyword evidence="10" id="KW-1185">Reference proteome</keyword>
<dbReference type="SUPFAM" id="SSF103473">
    <property type="entry name" value="MFS general substrate transporter"/>
    <property type="match status" value="1"/>
</dbReference>